<feature type="compositionally biased region" description="Low complexity" evidence="1">
    <location>
        <begin position="34"/>
        <end position="46"/>
    </location>
</feature>
<dbReference type="InterPro" id="IPR029000">
    <property type="entry name" value="Cyclophilin-like_dom_sf"/>
</dbReference>
<keyword evidence="2" id="KW-0732">Signal</keyword>
<feature type="chain" id="PRO_5018026324" description="Cyclophilin-like domain-containing protein" evidence="2">
    <location>
        <begin position="20"/>
        <end position="161"/>
    </location>
</feature>
<reference evidence="4 5" key="1">
    <citation type="submission" date="2018-11" db="EMBL/GenBank/DDBJ databases">
        <title>Rufibacter latericius sp. nov., isolated from water in Baiyang Lake.</title>
        <authorList>
            <person name="Yang Y."/>
        </authorList>
    </citation>
    <scope>NUCLEOTIDE SEQUENCE [LARGE SCALE GENOMIC DNA]</scope>
    <source>
        <strain evidence="4 5">R-22-1c-1</strain>
    </source>
</reference>
<evidence type="ECO:0000256" key="1">
    <source>
        <dbReference type="SAM" id="MobiDB-lite"/>
    </source>
</evidence>
<dbReference type="OrthoDB" id="9801466at2"/>
<dbReference type="RefSeq" id="WP_123125287.1">
    <property type="nucleotide sequence ID" value="NZ_RJJD01000001.1"/>
</dbReference>
<dbReference type="EMBL" id="RJJD01000001">
    <property type="protein sequence ID" value="RNI31383.1"/>
    <property type="molecule type" value="Genomic_DNA"/>
</dbReference>
<feature type="signal peptide" evidence="2">
    <location>
        <begin position="1"/>
        <end position="19"/>
    </location>
</feature>
<dbReference type="Pfam" id="PF18050">
    <property type="entry name" value="Cyclophil_like2"/>
    <property type="match status" value="1"/>
</dbReference>
<protein>
    <recommendedName>
        <fullName evidence="3">Cyclophilin-like domain-containing protein</fullName>
    </recommendedName>
</protein>
<gene>
    <name evidence="4" type="ORF">EFB08_02325</name>
</gene>
<dbReference type="Gene3D" id="2.40.100.20">
    <property type="match status" value="1"/>
</dbReference>
<evidence type="ECO:0000256" key="2">
    <source>
        <dbReference type="SAM" id="SignalP"/>
    </source>
</evidence>
<proteinExistence type="predicted"/>
<dbReference type="Proteomes" id="UP000272117">
    <property type="component" value="Unassembled WGS sequence"/>
</dbReference>
<dbReference type="InterPro" id="IPR041183">
    <property type="entry name" value="Cyclophilin-like"/>
</dbReference>
<evidence type="ECO:0000313" key="5">
    <source>
        <dbReference type="Proteomes" id="UP000272117"/>
    </source>
</evidence>
<evidence type="ECO:0000259" key="3">
    <source>
        <dbReference type="Pfam" id="PF18050"/>
    </source>
</evidence>
<name>A0A3M9N2J7_9BACT</name>
<dbReference type="AlphaFoldDB" id="A0A3M9N2J7"/>
<evidence type="ECO:0000313" key="4">
    <source>
        <dbReference type="EMBL" id="RNI31383.1"/>
    </source>
</evidence>
<dbReference type="SUPFAM" id="SSF50891">
    <property type="entry name" value="Cyclophilin-like"/>
    <property type="match status" value="1"/>
</dbReference>
<sequence>MKYSLVVIFSLLFLSAGFASCEEDPSGGSKPEAGNTNGNDTPNPTGSKMKIRFGTNTFTATLFDNASATAFKALLPLTINMRDLNSNEKYYDFSAGLPTNAVKPGTIKSGDLMLYGSRTLVLFYKTFPTSYSYSRLGHINDPEGLAAALGSREVTVTFELE</sequence>
<keyword evidence="5" id="KW-1185">Reference proteome</keyword>
<feature type="region of interest" description="Disordered" evidence="1">
    <location>
        <begin position="24"/>
        <end position="48"/>
    </location>
</feature>
<dbReference type="PROSITE" id="PS51257">
    <property type="entry name" value="PROKAR_LIPOPROTEIN"/>
    <property type="match status" value="1"/>
</dbReference>
<accession>A0A3M9N2J7</accession>
<organism evidence="4 5">
    <name type="scientific">Rufibacter latericius</name>
    <dbReference type="NCBI Taxonomy" id="2487040"/>
    <lineage>
        <taxon>Bacteria</taxon>
        <taxon>Pseudomonadati</taxon>
        <taxon>Bacteroidota</taxon>
        <taxon>Cytophagia</taxon>
        <taxon>Cytophagales</taxon>
        <taxon>Hymenobacteraceae</taxon>
        <taxon>Rufibacter</taxon>
    </lineage>
</organism>
<comment type="caution">
    <text evidence="4">The sequence shown here is derived from an EMBL/GenBank/DDBJ whole genome shotgun (WGS) entry which is preliminary data.</text>
</comment>
<feature type="domain" description="Cyclophilin-like" evidence="3">
    <location>
        <begin position="51"/>
        <end position="159"/>
    </location>
</feature>